<dbReference type="EMBL" id="JBBPBM010000177">
    <property type="protein sequence ID" value="KAK8502062.1"/>
    <property type="molecule type" value="Genomic_DNA"/>
</dbReference>
<evidence type="ECO:0000313" key="5">
    <source>
        <dbReference type="EMBL" id="KAK8502062.1"/>
    </source>
</evidence>
<sequence>MYGLPLSRSINDFPWGLVCAREMDGCERVRGKVGVRKTGGSVRVCLDLLVFFMNHTIAKGVVLLLCWDRTKDMAILSGEKQTPLVVDGCDMVQVGD</sequence>
<comment type="caution">
    <text evidence="2">The sequence shown here is derived from an EMBL/GenBank/DDBJ whole genome shotgun (WGS) entry which is preliminary data.</text>
</comment>
<evidence type="ECO:0000313" key="4">
    <source>
        <dbReference type="EMBL" id="KAK8502061.1"/>
    </source>
</evidence>
<protein>
    <submittedName>
        <fullName evidence="2">Uncharacterized protein</fullName>
    </submittedName>
</protein>
<evidence type="ECO:0000313" key="2">
    <source>
        <dbReference type="EMBL" id="KAK8485737.1"/>
    </source>
</evidence>
<gene>
    <name evidence="4" type="ORF">V6N12_003410</name>
    <name evidence="5" type="ORF">V6N12_003411</name>
    <name evidence="1" type="ORF">V6N12_065847</name>
    <name evidence="2" type="ORF">V6N12_065848</name>
    <name evidence="3" type="ORF">V6N12_065849</name>
</gene>
<reference evidence="2 6" key="1">
    <citation type="journal article" date="2024" name="G3 (Bethesda)">
        <title>Genome assembly of Hibiscus sabdariffa L. provides insights into metabolisms of medicinal natural products.</title>
        <authorList>
            <person name="Kim T."/>
        </authorList>
    </citation>
    <scope>NUCLEOTIDE SEQUENCE [LARGE SCALE GENOMIC DNA]</scope>
    <source>
        <strain evidence="2">TK-2024</strain>
        <tissue evidence="2">Old leaves</tissue>
    </source>
</reference>
<evidence type="ECO:0000313" key="3">
    <source>
        <dbReference type="EMBL" id="KAK8485738.1"/>
    </source>
</evidence>
<dbReference type="EMBL" id="JBBPBM010001254">
    <property type="protein sequence ID" value="KAK8485737.1"/>
    <property type="molecule type" value="Genomic_DNA"/>
</dbReference>
<keyword evidence="6" id="KW-1185">Reference proteome</keyword>
<proteinExistence type="predicted"/>
<organism evidence="2 6">
    <name type="scientific">Hibiscus sabdariffa</name>
    <name type="common">roselle</name>
    <dbReference type="NCBI Taxonomy" id="183260"/>
    <lineage>
        <taxon>Eukaryota</taxon>
        <taxon>Viridiplantae</taxon>
        <taxon>Streptophyta</taxon>
        <taxon>Embryophyta</taxon>
        <taxon>Tracheophyta</taxon>
        <taxon>Spermatophyta</taxon>
        <taxon>Magnoliopsida</taxon>
        <taxon>eudicotyledons</taxon>
        <taxon>Gunneridae</taxon>
        <taxon>Pentapetalae</taxon>
        <taxon>rosids</taxon>
        <taxon>malvids</taxon>
        <taxon>Malvales</taxon>
        <taxon>Malvaceae</taxon>
        <taxon>Malvoideae</taxon>
        <taxon>Hibiscus</taxon>
    </lineage>
</organism>
<evidence type="ECO:0000313" key="6">
    <source>
        <dbReference type="Proteomes" id="UP001472677"/>
    </source>
</evidence>
<dbReference type="EMBL" id="JBBPBM010001254">
    <property type="protein sequence ID" value="KAK8485736.1"/>
    <property type="molecule type" value="Genomic_DNA"/>
</dbReference>
<accession>A0ABR1ZYE8</accession>
<dbReference type="Proteomes" id="UP001472677">
    <property type="component" value="Unassembled WGS sequence"/>
</dbReference>
<evidence type="ECO:0000313" key="1">
    <source>
        <dbReference type="EMBL" id="KAK8485736.1"/>
    </source>
</evidence>
<name>A0ABR1ZYE8_9ROSI</name>
<dbReference type="EMBL" id="JBBPBM010001254">
    <property type="protein sequence ID" value="KAK8485738.1"/>
    <property type="molecule type" value="Genomic_DNA"/>
</dbReference>
<dbReference type="EMBL" id="JBBPBM010000177">
    <property type="protein sequence ID" value="KAK8502061.1"/>
    <property type="molecule type" value="Genomic_DNA"/>
</dbReference>